<dbReference type="AlphaFoldDB" id="A0A2P2QG64"/>
<reference evidence="1" key="1">
    <citation type="submission" date="2018-02" db="EMBL/GenBank/DDBJ databases">
        <title>Rhizophora mucronata_Transcriptome.</title>
        <authorList>
            <person name="Meera S.P."/>
            <person name="Sreeshan A."/>
            <person name="Augustine A."/>
        </authorList>
    </citation>
    <scope>NUCLEOTIDE SEQUENCE</scope>
    <source>
        <tissue evidence="1">Leaf</tissue>
    </source>
</reference>
<dbReference type="EMBL" id="GGEC01085410">
    <property type="protein sequence ID" value="MBX65894.1"/>
    <property type="molecule type" value="Transcribed_RNA"/>
</dbReference>
<proteinExistence type="predicted"/>
<name>A0A2P2QG64_RHIMU</name>
<accession>A0A2P2QG64</accession>
<sequence>MNRMTNQKEFKKSKNGHVIGHNAMELFKFWEKKNFKT</sequence>
<evidence type="ECO:0000313" key="1">
    <source>
        <dbReference type="EMBL" id="MBX65894.1"/>
    </source>
</evidence>
<organism evidence="1">
    <name type="scientific">Rhizophora mucronata</name>
    <name type="common">Asiatic mangrove</name>
    <dbReference type="NCBI Taxonomy" id="61149"/>
    <lineage>
        <taxon>Eukaryota</taxon>
        <taxon>Viridiplantae</taxon>
        <taxon>Streptophyta</taxon>
        <taxon>Embryophyta</taxon>
        <taxon>Tracheophyta</taxon>
        <taxon>Spermatophyta</taxon>
        <taxon>Magnoliopsida</taxon>
        <taxon>eudicotyledons</taxon>
        <taxon>Gunneridae</taxon>
        <taxon>Pentapetalae</taxon>
        <taxon>rosids</taxon>
        <taxon>fabids</taxon>
        <taxon>Malpighiales</taxon>
        <taxon>Rhizophoraceae</taxon>
        <taxon>Rhizophora</taxon>
    </lineage>
</organism>
<protein>
    <submittedName>
        <fullName evidence="1">Uncharacterized protein</fullName>
    </submittedName>
</protein>